<dbReference type="EMBL" id="HBFQ01045044">
    <property type="protein sequence ID" value="CAD8857615.1"/>
    <property type="molecule type" value="Transcribed_RNA"/>
</dbReference>
<name>A0A7S1AL78_NOCSC</name>
<protein>
    <submittedName>
        <fullName evidence="1">Uncharacterized protein</fullName>
    </submittedName>
</protein>
<evidence type="ECO:0000313" key="1">
    <source>
        <dbReference type="EMBL" id="CAD8857615.1"/>
    </source>
</evidence>
<proteinExistence type="predicted"/>
<sequence>MVMTVFTCYSVARRDGCASGLLARTLASSASVDFPTVTDICQLVHDDPKQTVAVAEVLCSAMREGNDMTKQLKAATIAHELLYDSCASRAMFETPGLLQALGILQEVSGSRDDPVEGLLRLLTAEVMKHLLKEFCLEL</sequence>
<reference evidence="1" key="1">
    <citation type="submission" date="2021-01" db="EMBL/GenBank/DDBJ databases">
        <authorList>
            <person name="Corre E."/>
            <person name="Pelletier E."/>
            <person name="Niang G."/>
            <person name="Scheremetjew M."/>
            <person name="Finn R."/>
            <person name="Kale V."/>
            <person name="Holt S."/>
            <person name="Cochrane G."/>
            <person name="Meng A."/>
            <person name="Brown T."/>
            <person name="Cohen L."/>
        </authorList>
    </citation>
    <scope>NUCLEOTIDE SEQUENCE</scope>
</reference>
<dbReference type="AlphaFoldDB" id="A0A7S1AL78"/>
<gene>
    <name evidence="1" type="ORF">NSCI0253_LOCUS31967</name>
</gene>
<organism evidence="1">
    <name type="scientific">Noctiluca scintillans</name>
    <name type="common">Sea sparkle</name>
    <name type="synonym">Red tide dinoflagellate</name>
    <dbReference type="NCBI Taxonomy" id="2966"/>
    <lineage>
        <taxon>Eukaryota</taxon>
        <taxon>Sar</taxon>
        <taxon>Alveolata</taxon>
        <taxon>Dinophyceae</taxon>
        <taxon>Noctilucales</taxon>
        <taxon>Noctilucaceae</taxon>
        <taxon>Noctiluca</taxon>
    </lineage>
</organism>
<accession>A0A7S1AL78</accession>